<comment type="caution">
    <text evidence="3">The sequence shown here is derived from an EMBL/GenBank/DDBJ whole genome shotgun (WGS) entry which is preliminary data.</text>
</comment>
<evidence type="ECO:0000313" key="4">
    <source>
        <dbReference type="Proteomes" id="UP000777438"/>
    </source>
</evidence>
<dbReference type="Proteomes" id="UP000777438">
    <property type="component" value="Unassembled WGS sequence"/>
</dbReference>
<protein>
    <submittedName>
        <fullName evidence="3">Uncharacterized protein</fullName>
    </submittedName>
</protein>
<dbReference type="OrthoDB" id="3886346at2759"/>
<dbReference type="AlphaFoldDB" id="A0A9P8VVA7"/>
<evidence type="ECO:0000256" key="2">
    <source>
        <dbReference type="SAM" id="MobiDB-lite"/>
    </source>
</evidence>
<feature type="coiled-coil region" evidence="1">
    <location>
        <begin position="201"/>
        <end position="235"/>
    </location>
</feature>
<sequence length="320" mass="35418">MDNPDNTDETIPGKSPPVTSEPLTPTAEAKKSHTAAPPPSPSAAQQPREGINAVRARQRQQVKGQRSAPMMPAEDSPQTHRTGGMTIVYYDGYVQGFFGDLVKFISSSRYLMRRAKLAAKVAQLKKLAEVDHGDENALEKLCWLSSTRQYNPISSMTQPRSGHGGKDQHLSAYDKIDKRLEIVQSLCEHGAHQFLRDADCNEEIRKAHVQLKEAMEIATKEMNRVQQEVPELAKETSELGKVQTRQPISMRREMSAALKDGVAKEDTKLEAAQPADSKVPSLDAPLEVDPNIIEADEGIDVDMEIPKSQPRLTTQCSLWA</sequence>
<name>A0A9P8VVA7_9HYPO</name>
<feature type="region of interest" description="Disordered" evidence="2">
    <location>
        <begin position="1"/>
        <end position="81"/>
    </location>
</feature>
<evidence type="ECO:0000313" key="3">
    <source>
        <dbReference type="EMBL" id="KAH6879797.1"/>
    </source>
</evidence>
<organism evidence="3 4">
    <name type="scientific">Thelonectria olida</name>
    <dbReference type="NCBI Taxonomy" id="1576542"/>
    <lineage>
        <taxon>Eukaryota</taxon>
        <taxon>Fungi</taxon>
        <taxon>Dikarya</taxon>
        <taxon>Ascomycota</taxon>
        <taxon>Pezizomycotina</taxon>
        <taxon>Sordariomycetes</taxon>
        <taxon>Hypocreomycetidae</taxon>
        <taxon>Hypocreales</taxon>
        <taxon>Nectriaceae</taxon>
        <taxon>Thelonectria</taxon>
    </lineage>
</organism>
<keyword evidence="1" id="KW-0175">Coiled coil</keyword>
<evidence type="ECO:0000256" key="1">
    <source>
        <dbReference type="SAM" id="Coils"/>
    </source>
</evidence>
<keyword evidence="4" id="KW-1185">Reference proteome</keyword>
<gene>
    <name evidence="3" type="ORF">B0T10DRAFT_496121</name>
</gene>
<dbReference type="EMBL" id="JAGPYM010000028">
    <property type="protein sequence ID" value="KAH6879797.1"/>
    <property type="molecule type" value="Genomic_DNA"/>
</dbReference>
<proteinExistence type="predicted"/>
<reference evidence="3 4" key="1">
    <citation type="journal article" date="2021" name="Nat. Commun.">
        <title>Genetic determinants of endophytism in the Arabidopsis root mycobiome.</title>
        <authorList>
            <person name="Mesny F."/>
            <person name="Miyauchi S."/>
            <person name="Thiergart T."/>
            <person name="Pickel B."/>
            <person name="Atanasova L."/>
            <person name="Karlsson M."/>
            <person name="Huettel B."/>
            <person name="Barry K.W."/>
            <person name="Haridas S."/>
            <person name="Chen C."/>
            <person name="Bauer D."/>
            <person name="Andreopoulos W."/>
            <person name="Pangilinan J."/>
            <person name="LaButti K."/>
            <person name="Riley R."/>
            <person name="Lipzen A."/>
            <person name="Clum A."/>
            <person name="Drula E."/>
            <person name="Henrissat B."/>
            <person name="Kohler A."/>
            <person name="Grigoriev I.V."/>
            <person name="Martin F.M."/>
            <person name="Hacquard S."/>
        </authorList>
    </citation>
    <scope>NUCLEOTIDE SEQUENCE [LARGE SCALE GENOMIC DNA]</scope>
    <source>
        <strain evidence="3 4">MPI-CAGE-CH-0241</strain>
    </source>
</reference>
<accession>A0A9P8VVA7</accession>